<dbReference type="EMBL" id="PQWY01000015">
    <property type="protein sequence ID" value="PPK30109.1"/>
    <property type="molecule type" value="Genomic_DNA"/>
</dbReference>
<dbReference type="RefSeq" id="WP_015444232.1">
    <property type="nucleotide sequence ID" value="NZ_BBUJ01000018.1"/>
</dbReference>
<sequence>MKFYLHPSCHLLSMHWNSFDLIKASRDGYKHPPRPKKMAHSQSLVIWRRQLQIRYYLMDKLEQNMLSQSKTRLLS</sequence>
<dbReference type="Proteomes" id="UP000866496">
    <property type="component" value="Unassembled WGS sequence"/>
</dbReference>
<reference evidence="1" key="3">
    <citation type="submission" date="2019-10" db="EMBL/GenBank/DDBJ databases">
        <authorList>
            <consortium name="NCBI Pathogen Detection Project"/>
        </authorList>
    </citation>
    <scope>NUCLEOTIDE SEQUENCE</scope>
    <source>
        <strain evidence="1">AZ00058701</strain>
    </source>
</reference>
<comment type="caution">
    <text evidence="2">The sequence shown here is derived from an EMBL/GenBank/DDBJ whole genome shotgun (WGS) entry which is preliminary data.</text>
</comment>
<evidence type="ECO:0000313" key="2">
    <source>
        <dbReference type="EMBL" id="PPK30109.1"/>
    </source>
</evidence>
<reference evidence="2 3" key="2">
    <citation type="submission" date="2018-02" db="EMBL/GenBank/DDBJ databases">
        <title>Draft genome sequences of four Legionella pneumophila clinical strains isolated in Ontario.</title>
        <authorList>
            <person name="Fortuna A."/>
            <person name="Ramnarine R."/>
            <person name="Li A."/>
            <person name="Frantz C."/>
            <person name="Mallo G."/>
        </authorList>
    </citation>
    <scope>NUCLEOTIDE SEQUENCE [LARGE SCALE GENOMIC DNA]</scope>
    <source>
        <strain evidence="2 3">LG61</strain>
    </source>
</reference>
<dbReference type="EMBL" id="DACWHX010000011">
    <property type="protein sequence ID" value="HAU1880641.1"/>
    <property type="molecule type" value="Genomic_DNA"/>
</dbReference>
<gene>
    <name evidence="2" type="ORF">C3928_10790</name>
    <name evidence="1" type="ORF">JBJ86_10350</name>
</gene>
<dbReference type="OrthoDB" id="4146344at2"/>
<reference evidence="1" key="1">
    <citation type="journal article" date="2018" name="Genome Biol.">
        <title>SKESA: strategic k-mer extension for scrupulous assemblies.</title>
        <authorList>
            <person name="Souvorov A."/>
            <person name="Agarwala R."/>
            <person name="Lipman D.J."/>
        </authorList>
    </citation>
    <scope>NUCLEOTIDE SEQUENCE</scope>
    <source>
        <strain evidence="1">AZ00058701</strain>
    </source>
</reference>
<dbReference type="Proteomes" id="UP000239239">
    <property type="component" value="Unassembled WGS sequence"/>
</dbReference>
<accession>A0A133WX54</accession>
<organism evidence="2 3">
    <name type="scientific">Legionella pneumophila</name>
    <dbReference type="NCBI Taxonomy" id="446"/>
    <lineage>
        <taxon>Bacteria</taxon>
        <taxon>Pseudomonadati</taxon>
        <taxon>Pseudomonadota</taxon>
        <taxon>Gammaproteobacteria</taxon>
        <taxon>Legionellales</taxon>
        <taxon>Legionellaceae</taxon>
        <taxon>Legionella</taxon>
    </lineage>
</organism>
<dbReference type="AlphaFoldDB" id="A0A133WX54"/>
<name>A0A133WX54_LEGPN</name>
<evidence type="ECO:0000313" key="1">
    <source>
        <dbReference type="EMBL" id="HAU1880641.1"/>
    </source>
</evidence>
<dbReference type="GeneID" id="57036108"/>
<proteinExistence type="predicted"/>
<protein>
    <submittedName>
        <fullName evidence="2">Uncharacterized protein</fullName>
    </submittedName>
</protein>
<evidence type="ECO:0000313" key="3">
    <source>
        <dbReference type="Proteomes" id="UP000239239"/>
    </source>
</evidence>